<sequence>MVFYFVLFSKMKSKETAIKTTDKIDFGDSKWLSIKEIDDISDKVNIKDNYKILVLFLTVIKTKKIYCLT</sequence>
<evidence type="ECO:0000313" key="2">
    <source>
        <dbReference type="Proteomes" id="UP000062963"/>
    </source>
</evidence>
<dbReference type="Proteomes" id="UP000062963">
    <property type="component" value="Chromosome"/>
</dbReference>
<gene>
    <name evidence="1" type="ORF">SKUN_00900</name>
</gene>
<keyword evidence="2" id="KW-1185">Reference proteome</keyword>
<reference evidence="1 2" key="1">
    <citation type="journal article" date="2015" name="Genome Announc.">
        <title>Complete Genome Sequence of Spiroplasma kunkelii Strain CR2-3x, Causal Agent of Corn Stunt Disease in Zea mays L.</title>
        <authorList>
            <person name="Davis R.E."/>
            <person name="Shao J."/>
            <person name="Dally E.L."/>
            <person name="Zhao Y."/>
            <person name="Gasparich G.E."/>
            <person name="Gaynor B.J."/>
            <person name="Athey J.C."/>
            <person name="Harrison N.A."/>
            <person name="Donofrio N."/>
        </authorList>
    </citation>
    <scope>NUCLEOTIDE SEQUENCE [LARGE SCALE GENOMIC DNA]</scope>
    <source>
        <strain evidence="1 2">CR2-3x</strain>
    </source>
</reference>
<accession>A0A0K2JH91</accession>
<name>A0A0K2JH91_SPIKU</name>
<dbReference type="STRING" id="273035.SKUN_00900"/>
<dbReference type="KEGG" id="skn:SKUN_00900"/>
<organism evidence="1 2">
    <name type="scientific">Spiroplasma kunkelii CR2-3x</name>
    <dbReference type="NCBI Taxonomy" id="273035"/>
    <lineage>
        <taxon>Bacteria</taxon>
        <taxon>Bacillati</taxon>
        <taxon>Mycoplasmatota</taxon>
        <taxon>Mollicutes</taxon>
        <taxon>Entomoplasmatales</taxon>
        <taxon>Spiroplasmataceae</taxon>
        <taxon>Spiroplasma</taxon>
    </lineage>
</organism>
<dbReference type="EMBL" id="CP010899">
    <property type="protein sequence ID" value="ALA97788.1"/>
    <property type="molecule type" value="Genomic_DNA"/>
</dbReference>
<proteinExistence type="predicted"/>
<dbReference type="AlphaFoldDB" id="A0A0K2JH91"/>
<evidence type="ECO:0000313" key="1">
    <source>
        <dbReference type="EMBL" id="ALA97788.1"/>
    </source>
</evidence>
<protein>
    <submittedName>
        <fullName evidence="1">Uncharacterized protein</fullName>
    </submittedName>
</protein>
<dbReference type="PATRIC" id="fig|273035.7.peg.1101"/>